<dbReference type="Proteomes" id="UP000092555">
    <property type="component" value="Unassembled WGS sequence"/>
</dbReference>
<dbReference type="PANTHER" id="PTHR22594">
    <property type="entry name" value="ASPARTYL/LYSYL-TRNA SYNTHETASE"/>
    <property type="match status" value="1"/>
</dbReference>
<dbReference type="OrthoDB" id="43906at2759"/>
<feature type="domain" description="Aminoacyl-transfer RNA synthetases class-II family profile" evidence="8">
    <location>
        <begin position="149"/>
        <end position="477"/>
    </location>
</feature>
<evidence type="ECO:0000256" key="3">
    <source>
        <dbReference type="ARBA" id="ARBA00022598"/>
    </source>
</evidence>
<keyword evidence="3" id="KW-0436">Ligase</keyword>
<name>A0A1A0H8U3_9ASCO</name>
<dbReference type="NCBIfam" id="TIGR00457">
    <property type="entry name" value="asnS"/>
    <property type="match status" value="1"/>
</dbReference>
<dbReference type="InterPro" id="IPR004522">
    <property type="entry name" value="Asn-tRNA-ligase"/>
</dbReference>
<evidence type="ECO:0000256" key="5">
    <source>
        <dbReference type="ARBA" id="ARBA00022840"/>
    </source>
</evidence>
<keyword evidence="7 9" id="KW-0030">Aminoacyl-tRNA synthetase</keyword>
<evidence type="ECO:0000256" key="6">
    <source>
        <dbReference type="ARBA" id="ARBA00022917"/>
    </source>
</evidence>
<dbReference type="STRING" id="869754.A0A1A0H8U3"/>
<keyword evidence="10" id="KW-1185">Reference proteome</keyword>
<dbReference type="InterPro" id="IPR006195">
    <property type="entry name" value="aa-tRNA-synth_II"/>
</dbReference>
<dbReference type="InterPro" id="IPR002312">
    <property type="entry name" value="Asp/Asn-tRNA-synth_IIb"/>
</dbReference>
<organism evidence="9 10">
    <name type="scientific">Metschnikowia bicuspidata var. bicuspidata NRRL YB-4993</name>
    <dbReference type="NCBI Taxonomy" id="869754"/>
    <lineage>
        <taxon>Eukaryota</taxon>
        <taxon>Fungi</taxon>
        <taxon>Dikarya</taxon>
        <taxon>Ascomycota</taxon>
        <taxon>Saccharomycotina</taxon>
        <taxon>Pichiomycetes</taxon>
        <taxon>Metschnikowiaceae</taxon>
        <taxon>Metschnikowia</taxon>
    </lineage>
</organism>
<dbReference type="EC" id="6.1.1.22" evidence="2"/>
<evidence type="ECO:0000256" key="7">
    <source>
        <dbReference type="ARBA" id="ARBA00023146"/>
    </source>
</evidence>
<evidence type="ECO:0000256" key="4">
    <source>
        <dbReference type="ARBA" id="ARBA00022741"/>
    </source>
</evidence>
<dbReference type="Pfam" id="PF00152">
    <property type="entry name" value="tRNA-synt_2"/>
    <property type="match status" value="1"/>
</dbReference>
<dbReference type="InterPro" id="IPR045864">
    <property type="entry name" value="aa-tRNA-synth_II/BPL/LPL"/>
</dbReference>
<dbReference type="GeneID" id="30031904"/>
<dbReference type="Gene3D" id="3.30.930.10">
    <property type="entry name" value="Bira Bifunctional Protein, Domain 2"/>
    <property type="match status" value="1"/>
</dbReference>
<dbReference type="GO" id="GO:0005524">
    <property type="term" value="F:ATP binding"/>
    <property type="evidence" value="ECO:0007669"/>
    <property type="project" value="UniProtKB-KW"/>
</dbReference>
<dbReference type="RefSeq" id="XP_018710824.1">
    <property type="nucleotide sequence ID" value="XM_018858928.1"/>
</dbReference>
<proteinExistence type="inferred from homology"/>
<dbReference type="GO" id="GO:0070145">
    <property type="term" value="P:mitochondrial asparaginyl-tRNA aminoacylation"/>
    <property type="evidence" value="ECO:0007669"/>
    <property type="project" value="EnsemblFungi"/>
</dbReference>
<comment type="similarity">
    <text evidence="1">Belongs to the class-II aminoacyl-tRNA synthetase family.</text>
</comment>
<evidence type="ECO:0000313" key="9">
    <source>
        <dbReference type="EMBL" id="OBA20302.1"/>
    </source>
</evidence>
<dbReference type="EMBL" id="LXTC01000004">
    <property type="protein sequence ID" value="OBA20302.1"/>
    <property type="molecule type" value="Genomic_DNA"/>
</dbReference>
<keyword evidence="5" id="KW-0067">ATP-binding</keyword>
<evidence type="ECO:0000256" key="1">
    <source>
        <dbReference type="ARBA" id="ARBA00008226"/>
    </source>
</evidence>
<comment type="caution">
    <text evidence="9">The sequence shown here is derived from an EMBL/GenBank/DDBJ whole genome shotgun (WGS) entry which is preliminary data.</text>
</comment>
<keyword evidence="6" id="KW-0648">Protein biosynthesis</keyword>
<keyword evidence="4" id="KW-0547">Nucleotide-binding</keyword>
<gene>
    <name evidence="9" type="ORF">METBIDRAFT_78725</name>
</gene>
<evidence type="ECO:0000256" key="2">
    <source>
        <dbReference type="ARBA" id="ARBA00012816"/>
    </source>
</evidence>
<dbReference type="InterPro" id="IPR004364">
    <property type="entry name" value="Aa-tRNA-synt_II"/>
</dbReference>
<protein>
    <recommendedName>
        <fullName evidence="2">asparagine--tRNA ligase</fullName>
        <ecNumber evidence="2">6.1.1.22</ecNumber>
    </recommendedName>
</protein>
<dbReference type="AlphaFoldDB" id="A0A1A0H8U3"/>
<accession>A0A1A0H8U3</accession>
<evidence type="ECO:0000259" key="8">
    <source>
        <dbReference type="PROSITE" id="PS50862"/>
    </source>
</evidence>
<sequence length="485" mass="52805">MLPQRLVARLSLLAPTIRQLMETPPEPHTKATARGHIKALRTFKNVGFMDLSDGSGHGTLSVIVSDPGAVFAAHQYKVGQSVEVTGRWAPSRGRQPFELACDTQDPAHGIAVLGDVAPDYPIQKKRHTLAFLRSAPTLRHRTALLSSVLRMRARAEAAVAAFFLLHDVVKVAPPLITASDCEGAGEQFQVRPLGESTADGGGGGGFFGTAAYLTVSTQLHLEVLALSLNRVWTLTPCFRAETSNTPRHLSEFWMLEAELCYVTSVGQLTAFVEQMVRHVVAHLAAGGEWAAGAQHDLLAARHSRDDVARIRAAWAQVLLPAPWPSVTYSEALETLNALKYKGRLQGRLAWGAPLLTEDEKWLAGCHYQLPVFVTDYPKAQKPFYMRASGDAARPTVACFDLLVPELGELVGGSLREHDLATLEAEMASRGMLRDAMRWYLSTRENGSVPHGGFGMGFERLLAYLAAVDNIRDISAFPRAPNVCAC</sequence>
<reference evidence="9 10" key="1">
    <citation type="submission" date="2016-05" db="EMBL/GenBank/DDBJ databases">
        <title>Comparative genomics of biotechnologically important yeasts.</title>
        <authorList>
            <consortium name="DOE Joint Genome Institute"/>
            <person name="Riley R."/>
            <person name="Haridas S."/>
            <person name="Wolfe K.H."/>
            <person name="Lopes M.R."/>
            <person name="Hittinger C.T."/>
            <person name="Goker M."/>
            <person name="Salamov A."/>
            <person name="Wisecaver J."/>
            <person name="Long T.M."/>
            <person name="Aerts A.L."/>
            <person name="Barry K."/>
            <person name="Choi C."/>
            <person name="Clum A."/>
            <person name="Coughlan A.Y."/>
            <person name="Deshpande S."/>
            <person name="Douglass A.P."/>
            <person name="Hanson S.J."/>
            <person name="Klenk H.-P."/>
            <person name="LaButti K."/>
            <person name="Lapidus A."/>
            <person name="Lindquist E."/>
            <person name="Lipzen A."/>
            <person name="Meier-kolthoff J.P."/>
            <person name="Ohm R.A."/>
            <person name="Otillar R.P."/>
            <person name="Pangilinan J."/>
            <person name="Peng Y."/>
            <person name="Rokas A."/>
            <person name="Rosa C.A."/>
            <person name="Scheuner C."/>
            <person name="Sibirny A.A."/>
            <person name="Slot J.C."/>
            <person name="Stielow J.B."/>
            <person name="Sun H."/>
            <person name="Kurtzman C.P."/>
            <person name="Blackwell M."/>
            <person name="Grigoriev I.V."/>
            <person name="Jeffries T.W."/>
        </authorList>
    </citation>
    <scope>NUCLEOTIDE SEQUENCE [LARGE SCALE GENOMIC DNA]</scope>
    <source>
        <strain evidence="9 10">NRRL YB-4993</strain>
    </source>
</reference>
<dbReference type="GO" id="GO:0005739">
    <property type="term" value="C:mitochondrion"/>
    <property type="evidence" value="ECO:0007669"/>
    <property type="project" value="EnsemblFungi"/>
</dbReference>
<dbReference type="SUPFAM" id="SSF55681">
    <property type="entry name" value="Class II aaRS and biotin synthetases"/>
    <property type="match status" value="1"/>
</dbReference>
<evidence type="ECO:0000313" key="10">
    <source>
        <dbReference type="Proteomes" id="UP000092555"/>
    </source>
</evidence>
<dbReference type="PRINTS" id="PR01042">
    <property type="entry name" value="TRNASYNTHASP"/>
</dbReference>
<dbReference type="GO" id="GO:0004816">
    <property type="term" value="F:asparagine-tRNA ligase activity"/>
    <property type="evidence" value="ECO:0007669"/>
    <property type="project" value="UniProtKB-EC"/>
</dbReference>
<dbReference type="PROSITE" id="PS50862">
    <property type="entry name" value="AA_TRNA_LIGASE_II"/>
    <property type="match status" value="1"/>
</dbReference>
<dbReference type="PANTHER" id="PTHR22594:SF34">
    <property type="entry name" value="ASPARAGINE--TRNA LIGASE, MITOCHONDRIAL-RELATED"/>
    <property type="match status" value="1"/>
</dbReference>